<dbReference type="Gene3D" id="1.10.10.10">
    <property type="entry name" value="Winged helix-like DNA-binding domain superfamily/Winged helix DNA-binding domain"/>
    <property type="match status" value="1"/>
</dbReference>
<dbReference type="RefSeq" id="WP_025044836.1">
    <property type="nucleotide sequence ID" value="NZ_CANKZB010000001.1"/>
</dbReference>
<dbReference type="InterPro" id="IPR000944">
    <property type="entry name" value="Tscrpt_reg_Rrf2"/>
</dbReference>
<reference evidence="2 3" key="1">
    <citation type="submission" date="2021-01" db="EMBL/GenBank/DDBJ databases">
        <title>Diatom-associated Roseobacters Show Island Model of Population Structure.</title>
        <authorList>
            <person name="Qu L."/>
            <person name="Feng X."/>
            <person name="Chen Y."/>
            <person name="Li L."/>
            <person name="Wang X."/>
            <person name="Hu Z."/>
            <person name="Wang H."/>
            <person name="Luo H."/>
        </authorList>
    </citation>
    <scope>NUCLEOTIDE SEQUENCE [LARGE SCALE GENOMIC DNA]</scope>
    <source>
        <strain evidence="2 3">TR60-84</strain>
    </source>
</reference>
<gene>
    <name evidence="2" type="ORF">JQV55_03005</name>
</gene>
<evidence type="ECO:0000313" key="2">
    <source>
        <dbReference type="EMBL" id="MBM1712524.1"/>
    </source>
</evidence>
<dbReference type="GO" id="GO:0005829">
    <property type="term" value="C:cytosol"/>
    <property type="evidence" value="ECO:0007669"/>
    <property type="project" value="TreeGrafter"/>
</dbReference>
<dbReference type="SUPFAM" id="SSF46785">
    <property type="entry name" value="Winged helix' DNA-binding domain"/>
    <property type="match status" value="1"/>
</dbReference>
<dbReference type="Pfam" id="PF02082">
    <property type="entry name" value="Rrf2"/>
    <property type="match status" value="1"/>
</dbReference>
<dbReference type="InterPro" id="IPR036388">
    <property type="entry name" value="WH-like_DNA-bd_sf"/>
</dbReference>
<dbReference type="NCBIfam" id="TIGR00738">
    <property type="entry name" value="rrf2_super"/>
    <property type="match status" value="1"/>
</dbReference>
<dbReference type="PANTHER" id="PTHR33221">
    <property type="entry name" value="WINGED HELIX-TURN-HELIX TRANSCRIPTIONAL REGULATOR, RRF2 FAMILY"/>
    <property type="match status" value="1"/>
</dbReference>
<dbReference type="AlphaFoldDB" id="A0AAE2VW69"/>
<protein>
    <submittedName>
        <fullName evidence="2">Rrf2 family transcriptional regulator</fullName>
    </submittedName>
</protein>
<name>A0AAE2VW69_9RHOB</name>
<dbReference type="Proteomes" id="UP000732193">
    <property type="component" value="Unassembled WGS sequence"/>
</dbReference>
<dbReference type="GO" id="GO:0003677">
    <property type="term" value="F:DNA binding"/>
    <property type="evidence" value="ECO:0007669"/>
    <property type="project" value="UniProtKB-KW"/>
</dbReference>
<dbReference type="InterPro" id="IPR036390">
    <property type="entry name" value="WH_DNA-bd_sf"/>
</dbReference>
<keyword evidence="1" id="KW-0238">DNA-binding</keyword>
<evidence type="ECO:0000313" key="3">
    <source>
        <dbReference type="Proteomes" id="UP000732193"/>
    </source>
</evidence>
<evidence type="ECO:0000256" key="1">
    <source>
        <dbReference type="ARBA" id="ARBA00023125"/>
    </source>
</evidence>
<dbReference type="GeneID" id="93912893"/>
<proteinExistence type="predicted"/>
<dbReference type="EMBL" id="JAFBRM010000001">
    <property type="protein sequence ID" value="MBM1712524.1"/>
    <property type="molecule type" value="Genomic_DNA"/>
</dbReference>
<dbReference type="GO" id="GO:0003700">
    <property type="term" value="F:DNA-binding transcription factor activity"/>
    <property type="evidence" value="ECO:0007669"/>
    <property type="project" value="TreeGrafter"/>
</dbReference>
<organism evidence="2 3">
    <name type="scientific">Sulfitobacter geojensis</name>
    <dbReference type="NCBI Taxonomy" id="1342299"/>
    <lineage>
        <taxon>Bacteria</taxon>
        <taxon>Pseudomonadati</taxon>
        <taxon>Pseudomonadota</taxon>
        <taxon>Alphaproteobacteria</taxon>
        <taxon>Rhodobacterales</taxon>
        <taxon>Roseobacteraceae</taxon>
        <taxon>Sulfitobacter</taxon>
    </lineage>
</organism>
<sequence length="156" mass="16598">MKLSTKGRYAMVALADIALQPGNTLVSLGDIAERQSISLPYLEQLFVKLRRADLVASVRGPGGGYRLSRPAAEIRVVDILSAVDETVDAMHKGAGASGGASGSRAQSLTNRLWEGLSAHVYVFLHQTRLSDVIANELVPCPAVPNLFDVVAVVDET</sequence>
<dbReference type="PANTHER" id="PTHR33221:SF5">
    <property type="entry name" value="HTH-TYPE TRANSCRIPTIONAL REGULATOR ISCR"/>
    <property type="match status" value="1"/>
</dbReference>
<dbReference type="PROSITE" id="PS51197">
    <property type="entry name" value="HTH_RRF2_2"/>
    <property type="match status" value="1"/>
</dbReference>
<comment type="caution">
    <text evidence="2">The sequence shown here is derived from an EMBL/GenBank/DDBJ whole genome shotgun (WGS) entry which is preliminary data.</text>
</comment>
<accession>A0AAE2VW69</accession>
<keyword evidence="3" id="KW-1185">Reference proteome</keyword>